<sequence length="46" mass="4682">MSSEVGFRTCCSEVGFSEVISIASGEDSTSGFTDSGLSFGLGLLIT</sequence>
<keyword evidence="2" id="KW-1185">Reference proteome</keyword>
<accession>A0A392RWK4</accession>
<evidence type="ECO:0000313" key="2">
    <source>
        <dbReference type="Proteomes" id="UP000265520"/>
    </source>
</evidence>
<evidence type="ECO:0000313" key="1">
    <source>
        <dbReference type="EMBL" id="MCI40180.1"/>
    </source>
</evidence>
<dbReference type="Proteomes" id="UP000265520">
    <property type="component" value="Unassembled WGS sequence"/>
</dbReference>
<proteinExistence type="predicted"/>
<comment type="caution">
    <text evidence="1">The sequence shown here is derived from an EMBL/GenBank/DDBJ whole genome shotgun (WGS) entry which is preliminary data.</text>
</comment>
<organism evidence="1 2">
    <name type="scientific">Trifolium medium</name>
    <dbReference type="NCBI Taxonomy" id="97028"/>
    <lineage>
        <taxon>Eukaryota</taxon>
        <taxon>Viridiplantae</taxon>
        <taxon>Streptophyta</taxon>
        <taxon>Embryophyta</taxon>
        <taxon>Tracheophyta</taxon>
        <taxon>Spermatophyta</taxon>
        <taxon>Magnoliopsida</taxon>
        <taxon>eudicotyledons</taxon>
        <taxon>Gunneridae</taxon>
        <taxon>Pentapetalae</taxon>
        <taxon>rosids</taxon>
        <taxon>fabids</taxon>
        <taxon>Fabales</taxon>
        <taxon>Fabaceae</taxon>
        <taxon>Papilionoideae</taxon>
        <taxon>50 kb inversion clade</taxon>
        <taxon>NPAAA clade</taxon>
        <taxon>Hologalegina</taxon>
        <taxon>IRL clade</taxon>
        <taxon>Trifolieae</taxon>
        <taxon>Trifolium</taxon>
    </lineage>
</organism>
<dbReference type="EMBL" id="LXQA010276860">
    <property type="protein sequence ID" value="MCI40180.1"/>
    <property type="molecule type" value="Genomic_DNA"/>
</dbReference>
<dbReference type="AlphaFoldDB" id="A0A392RWK4"/>
<reference evidence="1 2" key="1">
    <citation type="journal article" date="2018" name="Front. Plant Sci.">
        <title>Red Clover (Trifolium pratense) and Zigzag Clover (T. medium) - A Picture of Genomic Similarities and Differences.</title>
        <authorList>
            <person name="Dluhosova J."/>
            <person name="Istvanek J."/>
            <person name="Nedelnik J."/>
            <person name="Repkova J."/>
        </authorList>
    </citation>
    <scope>NUCLEOTIDE SEQUENCE [LARGE SCALE GENOMIC DNA]</scope>
    <source>
        <strain evidence="2">cv. 10/8</strain>
        <tissue evidence="1">Leaf</tissue>
    </source>
</reference>
<name>A0A392RWK4_9FABA</name>
<protein>
    <submittedName>
        <fullName evidence="1">Uncharacterized protein</fullName>
    </submittedName>
</protein>